<evidence type="ECO:0000256" key="1">
    <source>
        <dbReference type="ARBA" id="ARBA00009437"/>
    </source>
</evidence>
<dbReference type="SUPFAM" id="SSF53850">
    <property type="entry name" value="Periplasmic binding protein-like II"/>
    <property type="match status" value="1"/>
</dbReference>
<dbReference type="InterPro" id="IPR000847">
    <property type="entry name" value="LysR_HTH_N"/>
</dbReference>
<dbReference type="GO" id="GO:0003700">
    <property type="term" value="F:DNA-binding transcription factor activity"/>
    <property type="evidence" value="ECO:0007669"/>
    <property type="project" value="InterPro"/>
</dbReference>
<dbReference type="Pfam" id="PF03466">
    <property type="entry name" value="LysR_substrate"/>
    <property type="match status" value="1"/>
</dbReference>
<gene>
    <name evidence="5" type="ORF">GLE_2592</name>
</gene>
<reference evidence="5 6" key="1">
    <citation type="submission" date="2015-11" db="EMBL/GenBank/DDBJ databases">
        <title>Genome sequences of Lysobacter enzymogenes strain C3 and Lysobacter antibioticus ATCC 29479.</title>
        <authorList>
            <person name="Kobayashi D.Y."/>
        </authorList>
    </citation>
    <scope>NUCLEOTIDE SEQUENCE [LARGE SCALE GENOMIC DNA]</scope>
    <source>
        <strain evidence="5 6">C3</strain>
    </source>
</reference>
<dbReference type="GO" id="GO:0003677">
    <property type="term" value="F:DNA binding"/>
    <property type="evidence" value="ECO:0007669"/>
    <property type="project" value="UniProtKB-KW"/>
</dbReference>
<evidence type="ECO:0000256" key="3">
    <source>
        <dbReference type="ARBA" id="ARBA00023125"/>
    </source>
</evidence>
<dbReference type="EMBL" id="CP013140">
    <property type="protein sequence ID" value="ALN57940.1"/>
    <property type="molecule type" value="Genomic_DNA"/>
</dbReference>
<dbReference type="PROSITE" id="PS50931">
    <property type="entry name" value="HTH_LYSR"/>
    <property type="match status" value="1"/>
</dbReference>
<dbReference type="OrthoDB" id="8557381at2"/>
<dbReference type="InterPro" id="IPR005119">
    <property type="entry name" value="LysR_subst-bd"/>
</dbReference>
<dbReference type="InterPro" id="IPR036388">
    <property type="entry name" value="WH-like_DNA-bd_sf"/>
</dbReference>
<organism evidence="5 6">
    <name type="scientific">Lysobacter enzymogenes</name>
    <dbReference type="NCBI Taxonomy" id="69"/>
    <lineage>
        <taxon>Bacteria</taxon>
        <taxon>Pseudomonadati</taxon>
        <taxon>Pseudomonadota</taxon>
        <taxon>Gammaproteobacteria</taxon>
        <taxon>Lysobacterales</taxon>
        <taxon>Lysobacteraceae</taxon>
        <taxon>Lysobacter</taxon>
    </lineage>
</organism>
<evidence type="ECO:0000313" key="5">
    <source>
        <dbReference type="EMBL" id="ALN57940.1"/>
    </source>
</evidence>
<dbReference type="InterPro" id="IPR050389">
    <property type="entry name" value="LysR-type_TF"/>
</dbReference>
<keyword evidence="3" id="KW-0238">DNA-binding</keyword>
<evidence type="ECO:0000313" key="6">
    <source>
        <dbReference type="Proteomes" id="UP000061569"/>
    </source>
</evidence>
<sequence length="333" mass="36706">MTLRPTDLSLLVSLDALLELKNVTHAARRLHISQPALSSQLARLRVLFDDPLLTPSDTGRGMVATPKAVELAAPLREAMDKLKSIGRRREERKSAASEVSFKIGGNTEAIAALAARLVRHAQRCEFDDVRLRLCFVRAQEPDLLAQFENGELDLLLGSSIQLPPALRFRKLGDDRYVMVQRLRHPRGVHAPALAEYCALQHVVVSEPGQDGAPIDDCLLGRGHRRSVAVQLPHWSNVRDILLETDMVATVPLSMLAADPASEGLACCELPFALPPMPLVIAWHRRSDRDPLHRRLREHRFGFDADDAAVPLPRETRAGAVERLLAAAVPGAVQ</sequence>
<accession>A0A0S2DHI8</accession>
<dbReference type="Proteomes" id="UP000061569">
    <property type="component" value="Chromosome"/>
</dbReference>
<dbReference type="PANTHER" id="PTHR30118:SF15">
    <property type="entry name" value="TRANSCRIPTIONAL REGULATORY PROTEIN"/>
    <property type="match status" value="1"/>
</dbReference>
<dbReference type="PANTHER" id="PTHR30118">
    <property type="entry name" value="HTH-TYPE TRANSCRIPTIONAL REGULATOR LEUO-RELATED"/>
    <property type="match status" value="1"/>
</dbReference>
<comment type="similarity">
    <text evidence="1">Belongs to the LysR transcriptional regulatory family.</text>
</comment>
<proteinExistence type="inferred from homology"/>
<protein>
    <submittedName>
        <fullName evidence="5">Transcriptional regulator, LysR family</fullName>
    </submittedName>
</protein>
<evidence type="ECO:0000256" key="4">
    <source>
        <dbReference type="ARBA" id="ARBA00023163"/>
    </source>
</evidence>
<dbReference type="Gene3D" id="3.40.190.10">
    <property type="entry name" value="Periplasmic binding protein-like II"/>
    <property type="match status" value="2"/>
</dbReference>
<dbReference type="CDD" id="cd08417">
    <property type="entry name" value="PBP2_Nitroaromatics_like"/>
    <property type="match status" value="1"/>
</dbReference>
<dbReference type="KEGG" id="lez:GLE_2592"/>
<keyword evidence="2" id="KW-0805">Transcription regulation</keyword>
<name>A0A0S2DHI8_LYSEN</name>
<dbReference type="PRINTS" id="PR00039">
    <property type="entry name" value="HTHLYSR"/>
</dbReference>
<dbReference type="STRING" id="69.GLE_2592"/>
<dbReference type="PATRIC" id="fig|69.6.peg.2551"/>
<dbReference type="Pfam" id="PF00126">
    <property type="entry name" value="HTH_1"/>
    <property type="match status" value="1"/>
</dbReference>
<keyword evidence="4" id="KW-0804">Transcription</keyword>
<dbReference type="SUPFAM" id="SSF46785">
    <property type="entry name" value="Winged helix' DNA-binding domain"/>
    <property type="match status" value="1"/>
</dbReference>
<dbReference type="AlphaFoldDB" id="A0A0S2DHI8"/>
<dbReference type="InterPro" id="IPR037402">
    <property type="entry name" value="YidZ_PBP2"/>
</dbReference>
<dbReference type="InterPro" id="IPR036390">
    <property type="entry name" value="WH_DNA-bd_sf"/>
</dbReference>
<dbReference type="Gene3D" id="1.10.10.10">
    <property type="entry name" value="Winged helix-like DNA-binding domain superfamily/Winged helix DNA-binding domain"/>
    <property type="match status" value="1"/>
</dbReference>
<evidence type="ECO:0000256" key="2">
    <source>
        <dbReference type="ARBA" id="ARBA00023015"/>
    </source>
</evidence>